<evidence type="ECO:0000313" key="2">
    <source>
        <dbReference type="EMBL" id="KAK9780646.1"/>
    </source>
</evidence>
<reference evidence="2 3" key="1">
    <citation type="submission" date="2024-02" db="EMBL/GenBank/DDBJ databases">
        <title>First draft genome assembly of two strains of Seiridium cardinale.</title>
        <authorList>
            <person name="Emiliani G."/>
            <person name="Scali E."/>
        </authorList>
    </citation>
    <scope>NUCLEOTIDE SEQUENCE [LARGE SCALE GENOMIC DNA]</scope>
    <source>
        <strain evidence="2 3">BM-138-000479</strain>
    </source>
</reference>
<dbReference type="Proteomes" id="UP001465668">
    <property type="component" value="Unassembled WGS sequence"/>
</dbReference>
<feature type="compositionally biased region" description="Basic and acidic residues" evidence="1">
    <location>
        <begin position="109"/>
        <end position="128"/>
    </location>
</feature>
<comment type="caution">
    <text evidence="2">The sequence shown here is derived from an EMBL/GenBank/DDBJ whole genome shotgun (WGS) entry which is preliminary data.</text>
</comment>
<proteinExistence type="predicted"/>
<accession>A0ABR2Y408</accession>
<feature type="compositionally biased region" description="Basic and acidic residues" evidence="1">
    <location>
        <begin position="80"/>
        <end position="99"/>
    </location>
</feature>
<name>A0ABR2Y408_9PEZI</name>
<sequence>MGAVQGRVRARRVESPFPSHTSTDGLRCRAGKREERGVIDSDDGGSRPYQTRGGDPIQNNYSLRDADRTGPGIRLGRKAAAGDRRLCDTDTDDRTREKGTVVVPSGSEGARHGEEEVGRIPRGSKDIEETQTSARYYRLEATARGNKILRVF</sequence>
<evidence type="ECO:0000313" key="3">
    <source>
        <dbReference type="Proteomes" id="UP001465668"/>
    </source>
</evidence>
<protein>
    <submittedName>
        <fullName evidence="2">Uncharacterized protein</fullName>
    </submittedName>
</protein>
<organism evidence="2 3">
    <name type="scientific">Seiridium cardinale</name>
    <dbReference type="NCBI Taxonomy" id="138064"/>
    <lineage>
        <taxon>Eukaryota</taxon>
        <taxon>Fungi</taxon>
        <taxon>Dikarya</taxon>
        <taxon>Ascomycota</taxon>
        <taxon>Pezizomycotina</taxon>
        <taxon>Sordariomycetes</taxon>
        <taxon>Xylariomycetidae</taxon>
        <taxon>Amphisphaeriales</taxon>
        <taxon>Sporocadaceae</taxon>
        <taxon>Seiridium</taxon>
    </lineage>
</organism>
<keyword evidence="3" id="KW-1185">Reference proteome</keyword>
<dbReference type="EMBL" id="JARVKM010000005">
    <property type="protein sequence ID" value="KAK9780646.1"/>
    <property type="molecule type" value="Genomic_DNA"/>
</dbReference>
<gene>
    <name evidence="2" type="ORF">SCAR479_01832</name>
</gene>
<feature type="region of interest" description="Disordered" evidence="1">
    <location>
        <begin position="1"/>
        <end position="128"/>
    </location>
</feature>
<evidence type="ECO:0000256" key="1">
    <source>
        <dbReference type="SAM" id="MobiDB-lite"/>
    </source>
</evidence>